<feature type="signal peptide" evidence="6">
    <location>
        <begin position="1"/>
        <end position="19"/>
    </location>
</feature>
<accession>A0A316ALQ8</accession>
<evidence type="ECO:0000256" key="4">
    <source>
        <dbReference type="ARBA" id="ARBA00022825"/>
    </source>
</evidence>
<dbReference type="Gene3D" id="3.40.50.200">
    <property type="entry name" value="Peptidase S8/S53 domain"/>
    <property type="match status" value="1"/>
</dbReference>
<dbReference type="Gene3D" id="2.60.40.10">
    <property type="entry name" value="Immunoglobulins"/>
    <property type="match status" value="3"/>
</dbReference>
<protein>
    <submittedName>
        <fullName evidence="9">Putative secreted protein (Por secretion system target)</fullName>
    </submittedName>
</protein>
<dbReference type="NCBIfam" id="TIGR04183">
    <property type="entry name" value="Por_Secre_tail"/>
    <property type="match status" value="1"/>
</dbReference>
<evidence type="ECO:0000256" key="6">
    <source>
        <dbReference type="SAM" id="SignalP"/>
    </source>
</evidence>
<dbReference type="InterPro" id="IPR026444">
    <property type="entry name" value="Secre_tail"/>
</dbReference>
<dbReference type="SUPFAM" id="SSF52743">
    <property type="entry name" value="Subtilisin-like"/>
    <property type="match status" value="1"/>
</dbReference>
<dbReference type="Gene3D" id="2.60.120.260">
    <property type="entry name" value="Galactose-binding domain-like"/>
    <property type="match status" value="1"/>
</dbReference>
<evidence type="ECO:0000313" key="9">
    <source>
        <dbReference type="EMBL" id="PWJ57760.1"/>
    </source>
</evidence>
<comment type="similarity">
    <text evidence="1 5">Belongs to the peptidase S8 family.</text>
</comment>
<feature type="domain" description="Peptidase S8/S53" evidence="7">
    <location>
        <begin position="235"/>
        <end position="495"/>
    </location>
</feature>
<dbReference type="OrthoDB" id="9792152at2"/>
<feature type="domain" description="Secretion system C-terminal sorting" evidence="8">
    <location>
        <begin position="1708"/>
        <end position="1785"/>
    </location>
</feature>
<dbReference type="InterPro" id="IPR008979">
    <property type="entry name" value="Galactose-bd-like_sf"/>
</dbReference>
<keyword evidence="4 5" id="KW-0720">Serine protease</keyword>
<comment type="caution">
    <text evidence="9">The sequence shown here is derived from an EMBL/GenBank/DDBJ whole genome shotgun (WGS) entry which is preliminary data.</text>
</comment>
<feature type="active site" description="Charge relay system" evidence="5">
    <location>
        <position position="441"/>
    </location>
</feature>
<keyword evidence="10" id="KW-1185">Reference proteome</keyword>
<dbReference type="InterPro" id="IPR015500">
    <property type="entry name" value="Peptidase_S8_subtilisin-rel"/>
</dbReference>
<dbReference type="PROSITE" id="PS00138">
    <property type="entry name" value="SUBTILASE_SER"/>
    <property type="match status" value="1"/>
</dbReference>
<keyword evidence="3 5" id="KW-0378">Hydrolase</keyword>
<dbReference type="EMBL" id="QGDT01000006">
    <property type="protein sequence ID" value="PWJ57760.1"/>
    <property type="molecule type" value="Genomic_DNA"/>
</dbReference>
<evidence type="ECO:0000259" key="8">
    <source>
        <dbReference type="Pfam" id="PF18962"/>
    </source>
</evidence>
<dbReference type="SUPFAM" id="SSF49265">
    <property type="entry name" value="Fibronectin type III"/>
    <property type="match status" value="1"/>
</dbReference>
<dbReference type="RefSeq" id="WP_158281260.1">
    <property type="nucleotide sequence ID" value="NZ_QGDT01000006.1"/>
</dbReference>
<feature type="active site" description="Charge relay system" evidence="5">
    <location>
        <position position="244"/>
    </location>
</feature>
<evidence type="ECO:0000256" key="1">
    <source>
        <dbReference type="ARBA" id="ARBA00011073"/>
    </source>
</evidence>
<sequence length="1787" mass="193394">MKSFYFLLLWFCTIISAAAQQVADHTIYLRSGSVIPTENISTKGLKSMRKAVEADPGAGRMVLIQFDELPDSDTRAELARVGVVLLDYVPNRAFTALLKDGVPLQALKNGKARALVDLLPEQKIDPDLFKKYSANLASSGRVSVWVNYVASLSKEEFSAQMAQMGFAAVRTPFEEASVMELDIPYSDLLKLADMPVVKYVQGVPSADKPINDKSVVNSRANVLQSKVGLRRDLQGKGVVVGVGDNADPFQHVDLTGRIINHAGISGGIHGVHVMGTLAGAGIMNERYKGYAPKATVVAQYFSKILAYASTYVADYGMVITNNSYGSDVSDCTTFGKYDLYSSILDQQAFDIPTLQHVFASGNSGYVTCSPYPAGFGNVLGGYQASKNVLTVGNSTAQGVVNSGSSRGPVSDGRLKPEIMAQGTSVMSTVPVNNYQNSTGTSMATPGVSGGLALLYERYRQLYAGQNPKNGLMKALLCNGATDMGNAGPDFKYGFGWMNLLASLRMLEGTRFYNDSLAQGNTRQITVQVPAGSAHLKVMLYWNDPAASVLSAQALVNDLDLTVTTPSGQVRRPLILSTSPAEVNNLAVEGVDHLNNVEQVVIDAPEAGSYTLTIAGTNIAQNPRQPFFVVYDMVPTATTLTYPIGGERLVGGETIKISWDSFGNPTSTYQVQYSTDNGASWLPIGDANLAPATRQLDWAIPVLSSDIVKVRVIQNLTGAVSASEAFTVLGVPVVSLSAAQTEGYFGIEWTPVAGATDYEVMILKGDEMVSKATVATNSYIIAGLSKDTTYYATVRARLNGHAGKRALAVSRLPDDGTSVGSASDHDLMVEDIVLPTGSGRAFTSSALGASQQLTVRIKNLDDDASVNPFFLNYSVNDNIIYSESVNYSIPAGGNYDHTFPVNFNYSATGNYVVKIILTHTGDPVTSNNILTKTFRQLSNDPLTLPFLDNFESLSTFTYLKEQVGLGAGSRYDFQSDLGVGRVRSYVGEGYAASGTKALTLDASQYTASGVTNYLIGTYNLANYSISNTDLRLNFKYKNHGQESNSANKVWIRGNDQAEWIEVFDLFANQNKAEEGYQLAAGIEVSRLLIENSQALTSSFQVRWGQWGQNIAADWNSADGYTFDDVNLYTVTDDIQLANILTPAVNSCSYSANESIKIQVRNSDSNEALLVPVTLWVDGGPGVTEYISSIPPRSNMEYTFAATANLSAPGAHTLRVRVDYATDSYADNNEKTETFYHAPLVTAFPYLQDFEAGNGHFFTDGRNSSWAYGTPTSGKIVGAASGQKAWKTNLNGNHNDDELSYLYSPCFSIGGLSVPMLSFSLALDLEECDPDPCDIAYVEYSGDGGAWTRLGEQGQGTNWYNNAYGGNPAWSAADYTRWHVASIPLPTGYSTLRIRFVLLSDPFVQNEGIALDDIHVYDHLGAIYAGASMASASSQTVGPGSEWVHFKSNNQLVASVLAGSQALGITNVQAYINGGAVRNANGQYYLDRNVTIKPQSLSLSDSVTLRLYFLDSEVESILTATNCVGCDAVTSAYRLGVSKYSDVNQSMEDGDIANNMNSTWSFIANATKVPYDQGYYAEFKVKDFSEFWLSKGLIGDSTPLPVRLVHFNAHKDAELPSVSLVWSTAEEQDFDHFEVELALGDRALKGGDFEMVGSVNSGGSPLGGNYKWDFAAQDLSETHYFRLKMVDRDGSFAYSGVRSVLFDGSNASWIYPNPVAERVRLKYEAAAGSDVVVRLMDQSGKVLKTDRWKAEGGKGTWDAPLDRSQYAAGLYLLELTNEGSRKVYKFVKK</sequence>
<dbReference type="Pfam" id="PF00082">
    <property type="entry name" value="Peptidase_S8"/>
    <property type="match status" value="1"/>
</dbReference>
<dbReference type="PANTHER" id="PTHR43399:SF4">
    <property type="entry name" value="CELL WALL-ASSOCIATED PROTEASE"/>
    <property type="match status" value="1"/>
</dbReference>
<organism evidence="9 10">
    <name type="scientific">Dyadobacter jejuensis</name>
    <dbReference type="NCBI Taxonomy" id="1082580"/>
    <lineage>
        <taxon>Bacteria</taxon>
        <taxon>Pseudomonadati</taxon>
        <taxon>Bacteroidota</taxon>
        <taxon>Cytophagia</taxon>
        <taxon>Cytophagales</taxon>
        <taxon>Spirosomataceae</taxon>
        <taxon>Dyadobacter</taxon>
    </lineage>
</organism>
<reference evidence="9 10" key="1">
    <citation type="submission" date="2018-03" db="EMBL/GenBank/DDBJ databases">
        <title>Genomic Encyclopedia of Archaeal and Bacterial Type Strains, Phase II (KMG-II): from individual species to whole genera.</title>
        <authorList>
            <person name="Goeker M."/>
        </authorList>
    </citation>
    <scope>NUCLEOTIDE SEQUENCE [LARGE SCALE GENOMIC DNA]</scope>
    <source>
        <strain evidence="9 10">DSM 100346</strain>
    </source>
</reference>
<proteinExistence type="inferred from homology"/>
<dbReference type="InterPro" id="IPR051048">
    <property type="entry name" value="Peptidase_S8/S53_subtilisin"/>
</dbReference>
<feature type="active site" description="Charge relay system" evidence="5">
    <location>
        <position position="269"/>
    </location>
</feature>
<dbReference type="Pfam" id="PF18962">
    <property type="entry name" value="Por_Secre_tail"/>
    <property type="match status" value="1"/>
</dbReference>
<gene>
    <name evidence="9" type="ORF">CLV98_106232</name>
</gene>
<dbReference type="Gene3D" id="2.60.120.380">
    <property type="match status" value="1"/>
</dbReference>
<dbReference type="InterPro" id="IPR036852">
    <property type="entry name" value="Peptidase_S8/S53_dom_sf"/>
</dbReference>
<keyword evidence="6" id="KW-0732">Signal</keyword>
<dbReference type="PANTHER" id="PTHR43399">
    <property type="entry name" value="SUBTILISIN-RELATED"/>
    <property type="match status" value="1"/>
</dbReference>
<dbReference type="GO" id="GO:0006508">
    <property type="term" value="P:proteolysis"/>
    <property type="evidence" value="ECO:0007669"/>
    <property type="project" value="UniProtKB-KW"/>
</dbReference>
<feature type="chain" id="PRO_5016449505" evidence="6">
    <location>
        <begin position="20"/>
        <end position="1787"/>
    </location>
</feature>
<name>A0A316ALQ8_9BACT</name>
<dbReference type="CDD" id="cd00063">
    <property type="entry name" value="FN3"/>
    <property type="match status" value="1"/>
</dbReference>
<evidence type="ECO:0000313" key="10">
    <source>
        <dbReference type="Proteomes" id="UP000245880"/>
    </source>
</evidence>
<keyword evidence="2 5" id="KW-0645">Protease</keyword>
<dbReference type="PRINTS" id="PR00723">
    <property type="entry name" value="SUBTILISIN"/>
</dbReference>
<dbReference type="GO" id="GO:0004252">
    <property type="term" value="F:serine-type endopeptidase activity"/>
    <property type="evidence" value="ECO:0007669"/>
    <property type="project" value="UniProtKB-UniRule"/>
</dbReference>
<dbReference type="InterPro" id="IPR013783">
    <property type="entry name" value="Ig-like_fold"/>
</dbReference>
<evidence type="ECO:0000256" key="5">
    <source>
        <dbReference type="PROSITE-ProRule" id="PRU01240"/>
    </source>
</evidence>
<evidence type="ECO:0000259" key="7">
    <source>
        <dbReference type="Pfam" id="PF00082"/>
    </source>
</evidence>
<dbReference type="InterPro" id="IPR036116">
    <property type="entry name" value="FN3_sf"/>
</dbReference>
<dbReference type="InterPro" id="IPR000209">
    <property type="entry name" value="Peptidase_S8/S53_dom"/>
</dbReference>
<dbReference type="InterPro" id="IPR023828">
    <property type="entry name" value="Peptidase_S8_Ser-AS"/>
</dbReference>
<dbReference type="PROSITE" id="PS51892">
    <property type="entry name" value="SUBTILASE"/>
    <property type="match status" value="1"/>
</dbReference>
<dbReference type="Proteomes" id="UP000245880">
    <property type="component" value="Unassembled WGS sequence"/>
</dbReference>
<dbReference type="SUPFAM" id="SSF49785">
    <property type="entry name" value="Galactose-binding domain-like"/>
    <property type="match status" value="1"/>
</dbReference>
<evidence type="ECO:0000256" key="2">
    <source>
        <dbReference type="ARBA" id="ARBA00022670"/>
    </source>
</evidence>
<dbReference type="InterPro" id="IPR003961">
    <property type="entry name" value="FN3_dom"/>
</dbReference>
<evidence type="ECO:0000256" key="3">
    <source>
        <dbReference type="ARBA" id="ARBA00022801"/>
    </source>
</evidence>